<reference evidence="2" key="1">
    <citation type="submission" date="2023-07" db="EMBL/GenBank/DDBJ databases">
        <title>Dyadobacter sp. nov 'subterranea' isolated from contaminted grondwater.</title>
        <authorList>
            <person name="Szabo I."/>
            <person name="Al-Omari J."/>
            <person name="Szerdahelyi S.G."/>
            <person name="Rado J."/>
        </authorList>
    </citation>
    <scope>NUCLEOTIDE SEQUENCE [LARGE SCALE GENOMIC DNA]</scope>
    <source>
        <strain evidence="2">UP-52</strain>
    </source>
</reference>
<dbReference type="Proteomes" id="UP000634134">
    <property type="component" value="Unassembled WGS sequence"/>
</dbReference>
<sequence length="134" mass="15484">MSEGVSYIFSNNDCKIYGSQFFFRVNYLGKVDSVSYNNSTFPVEMAKKIIANIQKTEGHWIIPKHTKQKDFCWFEYPFIDVGINSDCNAKEEALKSHLLQMLYLISSLKSITQTTDKSYFIIAPTLRGSPFERE</sequence>
<dbReference type="EMBL" id="JACYGY010000002">
    <property type="protein sequence ID" value="MBE9466245.1"/>
    <property type="molecule type" value="Genomic_DNA"/>
</dbReference>
<protein>
    <submittedName>
        <fullName evidence="1">Uncharacterized protein</fullName>
    </submittedName>
</protein>
<evidence type="ECO:0000313" key="1">
    <source>
        <dbReference type="EMBL" id="MBE9466245.1"/>
    </source>
</evidence>
<evidence type="ECO:0000313" key="2">
    <source>
        <dbReference type="Proteomes" id="UP000634134"/>
    </source>
</evidence>
<proteinExistence type="predicted"/>
<accession>A0ABR9WL53</accession>
<dbReference type="RefSeq" id="WP_194124483.1">
    <property type="nucleotide sequence ID" value="NZ_JACYGY010000002.1"/>
</dbReference>
<keyword evidence="2" id="KW-1185">Reference proteome</keyword>
<comment type="caution">
    <text evidence="1">The sequence shown here is derived from an EMBL/GenBank/DDBJ whole genome shotgun (WGS) entry which is preliminary data.</text>
</comment>
<organism evidence="1 2">
    <name type="scientific">Dyadobacter subterraneus</name>
    <dbReference type="NCBI Taxonomy" id="2773304"/>
    <lineage>
        <taxon>Bacteria</taxon>
        <taxon>Pseudomonadati</taxon>
        <taxon>Bacteroidota</taxon>
        <taxon>Cytophagia</taxon>
        <taxon>Cytophagales</taxon>
        <taxon>Spirosomataceae</taxon>
        <taxon>Dyadobacter</taxon>
    </lineage>
</organism>
<gene>
    <name evidence="1" type="ORF">IEE83_30625</name>
</gene>
<name>A0ABR9WL53_9BACT</name>